<proteinExistence type="inferred from homology"/>
<keyword evidence="14" id="KW-1185">Reference proteome</keyword>
<feature type="repeat" description="Solcar" evidence="10">
    <location>
        <begin position="205"/>
        <end position="258"/>
    </location>
</feature>
<dbReference type="OMA" id="KANCEDH"/>
<keyword evidence="4 10" id="KW-0812">Transmembrane</keyword>
<evidence type="ECO:0000256" key="3">
    <source>
        <dbReference type="ARBA" id="ARBA00022448"/>
    </source>
</evidence>
<dbReference type="PANTHER" id="PTHR45928">
    <property type="entry name" value="RE38146P"/>
    <property type="match status" value="1"/>
</dbReference>
<dbReference type="AlphaFoldDB" id="T1GJY3"/>
<evidence type="ECO:0000256" key="7">
    <source>
        <dbReference type="ARBA" id="ARBA00022989"/>
    </source>
</evidence>
<evidence type="ECO:0000256" key="5">
    <source>
        <dbReference type="ARBA" id="ARBA00022737"/>
    </source>
</evidence>
<dbReference type="GO" id="GO:0005743">
    <property type="term" value="C:mitochondrial inner membrane"/>
    <property type="evidence" value="ECO:0007669"/>
    <property type="project" value="UniProtKB-SubCell"/>
</dbReference>
<evidence type="ECO:0000256" key="8">
    <source>
        <dbReference type="ARBA" id="ARBA00023128"/>
    </source>
</evidence>
<keyword evidence="7 12" id="KW-1133">Transmembrane helix</keyword>
<evidence type="ECO:0000256" key="2">
    <source>
        <dbReference type="ARBA" id="ARBA00006375"/>
    </source>
</evidence>
<keyword evidence="8" id="KW-0496">Mitochondrion</keyword>
<evidence type="ECO:0000256" key="6">
    <source>
        <dbReference type="ARBA" id="ARBA00022792"/>
    </source>
</evidence>
<dbReference type="STRING" id="36166.T1GJY3"/>
<keyword evidence="3 11" id="KW-0813">Transport</keyword>
<evidence type="ECO:0000256" key="4">
    <source>
        <dbReference type="ARBA" id="ARBA00022692"/>
    </source>
</evidence>
<evidence type="ECO:0000256" key="12">
    <source>
        <dbReference type="SAM" id="Phobius"/>
    </source>
</evidence>
<feature type="transmembrane region" description="Helical" evidence="12">
    <location>
        <begin position="108"/>
        <end position="128"/>
    </location>
</feature>
<keyword evidence="5" id="KW-0677">Repeat</keyword>
<dbReference type="EMBL" id="CAQQ02150202">
    <property type="status" value="NOT_ANNOTATED_CDS"/>
    <property type="molecule type" value="Genomic_DNA"/>
</dbReference>
<dbReference type="PROSITE" id="PS50920">
    <property type="entry name" value="SOLCAR"/>
    <property type="match status" value="3"/>
</dbReference>
<dbReference type="InterPro" id="IPR051508">
    <property type="entry name" value="Mito_Carrier_Antiporter"/>
</dbReference>
<dbReference type="InterPro" id="IPR018108">
    <property type="entry name" value="MCP_transmembrane"/>
</dbReference>
<reference evidence="14" key="1">
    <citation type="submission" date="2013-02" db="EMBL/GenBank/DDBJ databases">
        <authorList>
            <person name="Hughes D."/>
        </authorList>
    </citation>
    <scope>NUCLEOTIDE SEQUENCE</scope>
    <source>
        <strain>Durham</strain>
        <strain evidence="14">NC isolate 2 -- Noor lab</strain>
    </source>
</reference>
<reference evidence="13" key="2">
    <citation type="submission" date="2015-06" db="UniProtKB">
        <authorList>
            <consortium name="EnsemblMetazoa"/>
        </authorList>
    </citation>
    <scope>IDENTIFICATION</scope>
</reference>
<dbReference type="Pfam" id="PF00153">
    <property type="entry name" value="Mito_carr"/>
    <property type="match status" value="3"/>
</dbReference>
<evidence type="ECO:0000313" key="13">
    <source>
        <dbReference type="EnsemblMetazoa" id="MESCA003793-PA"/>
    </source>
</evidence>
<evidence type="ECO:0000256" key="1">
    <source>
        <dbReference type="ARBA" id="ARBA00004448"/>
    </source>
</evidence>
<keyword evidence="6" id="KW-0999">Mitochondrion inner membrane</keyword>
<organism evidence="13 14">
    <name type="scientific">Megaselia scalaris</name>
    <name type="common">Humpbacked fly</name>
    <name type="synonym">Phora scalaris</name>
    <dbReference type="NCBI Taxonomy" id="36166"/>
    <lineage>
        <taxon>Eukaryota</taxon>
        <taxon>Metazoa</taxon>
        <taxon>Ecdysozoa</taxon>
        <taxon>Arthropoda</taxon>
        <taxon>Hexapoda</taxon>
        <taxon>Insecta</taxon>
        <taxon>Pterygota</taxon>
        <taxon>Neoptera</taxon>
        <taxon>Endopterygota</taxon>
        <taxon>Diptera</taxon>
        <taxon>Brachycera</taxon>
        <taxon>Muscomorpha</taxon>
        <taxon>Platypezoidea</taxon>
        <taxon>Phoridae</taxon>
        <taxon>Megaseliini</taxon>
        <taxon>Megaselia</taxon>
    </lineage>
</organism>
<evidence type="ECO:0000256" key="10">
    <source>
        <dbReference type="PROSITE-ProRule" id="PRU00282"/>
    </source>
</evidence>
<feature type="repeat" description="Solcar" evidence="10">
    <location>
        <begin position="102"/>
        <end position="195"/>
    </location>
</feature>
<evidence type="ECO:0000256" key="9">
    <source>
        <dbReference type="ARBA" id="ARBA00023136"/>
    </source>
</evidence>
<dbReference type="PANTHER" id="PTHR45928:SF1">
    <property type="entry name" value="RE38146P"/>
    <property type="match status" value="1"/>
</dbReference>
<sequence length="258" mass="28840">MISGFFTVVAMTPFDVVSTRLFNQGMDANGRGLLYSNLLDCFVKTFKVEGMAGLYKGFVANYWRAAPHTILNLTFWEQFKKWKRLYDENNKMILFDKNSTYQSPILCIFWGGTSGVIGSAIGCPFYMIKTQMQAQSVGNAAVGFQHNHKGMLDALRRTVEKRGFIGLWRGFTGLVPRTAVGSSVQLCTFAMCKDTLIQYDTFKESVFLTALGSAMISGFFTVVAMTPFDVVSTRLFNQGMDANGRGLLYSNLLDCFVF</sequence>
<evidence type="ECO:0008006" key="15">
    <source>
        <dbReference type="Google" id="ProtNLM"/>
    </source>
</evidence>
<evidence type="ECO:0000256" key="11">
    <source>
        <dbReference type="RuleBase" id="RU000488"/>
    </source>
</evidence>
<accession>T1GJY3</accession>
<name>T1GJY3_MEGSC</name>
<dbReference type="InterPro" id="IPR023395">
    <property type="entry name" value="MCP_dom_sf"/>
</dbReference>
<dbReference type="SUPFAM" id="SSF103506">
    <property type="entry name" value="Mitochondrial carrier"/>
    <property type="match status" value="1"/>
</dbReference>
<dbReference type="Gene3D" id="1.50.40.10">
    <property type="entry name" value="Mitochondrial carrier domain"/>
    <property type="match status" value="2"/>
</dbReference>
<dbReference type="EnsemblMetazoa" id="MESCA003793-RA">
    <property type="protein sequence ID" value="MESCA003793-PA"/>
    <property type="gene ID" value="MESCA003793"/>
</dbReference>
<comment type="similarity">
    <text evidence="2 11">Belongs to the mitochondrial carrier (TC 2.A.29) family.</text>
</comment>
<keyword evidence="9 10" id="KW-0472">Membrane</keyword>
<feature type="repeat" description="Solcar" evidence="10">
    <location>
        <begin position="1"/>
        <end position="82"/>
    </location>
</feature>
<dbReference type="HOGENOM" id="CLU_015166_14_3_1"/>
<evidence type="ECO:0000313" key="14">
    <source>
        <dbReference type="Proteomes" id="UP000015102"/>
    </source>
</evidence>
<dbReference type="EMBL" id="CAQQ02150201">
    <property type="status" value="NOT_ANNOTATED_CDS"/>
    <property type="molecule type" value="Genomic_DNA"/>
</dbReference>
<dbReference type="Proteomes" id="UP000015102">
    <property type="component" value="Unassembled WGS sequence"/>
</dbReference>
<feature type="transmembrane region" description="Helical" evidence="12">
    <location>
        <begin position="206"/>
        <end position="228"/>
    </location>
</feature>
<comment type="subcellular location">
    <subcellularLocation>
        <location evidence="1">Mitochondrion inner membrane</location>
        <topology evidence="1">Multi-pass membrane protein</topology>
    </subcellularLocation>
</comment>
<protein>
    <recommendedName>
        <fullName evidence="15">Mitochondrial carrier protein</fullName>
    </recommendedName>
</protein>